<gene>
    <name evidence="3" type="ORF">OFUS_LOCUS20888</name>
</gene>
<dbReference type="SUPFAM" id="SSF69203">
    <property type="entry name" value="Nucleoplasmin-like core domain"/>
    <property type="match status" value="1"/>
</dbReference>
<dbReference type="EMBL" id="CAIIXF020000010">
    <property type="protein sequence ID" value="CAH1796483.1"/>
    <property type="molecule type" value="Genomic_DNA"/>
</dbReference>
<feature type="domain" description="Nucleoplasmin-like" evidence="2">
    <location>
        <begin position="25"/>
        <end position="115"/>
    </location>
</feature>
<organism evidence="3 4">
    <name type="scientific">Owenia fusiformis</name>
    <name type="common">Polychaete worm</name>
    <dbReference type="NCBI Taxonomy" id="6347"/>
    <lineage>
        <taxon>Eukaryota</taxon>
        <taxon>Metazoa</taxon>
        <taxon>Spiralia</taxon>
        <taxon>Lophotrochozoa</taxon>
        <taxon>Annelida</taxon>
        <taxon>Polychaeta</taxon>
        <taxon>Sedentaria</taxon>
        <taxon>Canalipalpata</taxon>
        <taxon>Sabellida</taxon>
        <taxon>Oweniida</taxon>
        <taxon>Oweniidae</taxon>
        <taxon>Owenia</taxon>
    </lineage>
</organism>
<comment type="caution">
    <text evidence="3">The sequence shown here is derived from an EMBL/GenBank/DDBJ whole genome shotgun (WGS) entry which is preliminary data.</text>
</comment>
<dbReference type="Pfam" id="PF17800">
    <property type="entry name" value="NPL"/>
    <property type="match status" value="1"/>
</dbReference>
<feature type="non-terminal residue" evidence="3">
    <location>
        <position position="223"/>
    </location>
</feature>
<feature type="non-terminal residue" evidence="3">
    <location>
        <position position="1"/>
    </location>
</feature>
<evidence type="ECO:0000259" key="2">
    <source>
        <dbReference type="Pfam" id="PF17800"/>
    </source>
</evidence>
<proteinExistence type="predicted"/>
<sequence length="223" mass="25314">LRQYTTHGSAVCREMPVITEVSSMFWGVTLDEGKRYTQTVERSFHISAATLEPKDSAKHKPVSVMISTNKAEFLLAVLQHGKTYNQQLDLNFTEGEEVTFFLNGEGVVHLTGYLVEDDIDQQDFEGMEEMSDESGEEESSEDEEIPKLKAIEALKKSKRKNAEEATGKKKKQKVVVEEDEDSDEEDDDFMLDEAEESDEDSEEDSEMEDDDDDDDEEDSGEEE</sequence>
<feature type="region of interest" description="Disordered" evidence="1">
    <location>
        <begin position="126"/>
        <end position="223"/>
    </location>
</feature>
<dbReference type="Proteomes" id="UP000749559">
    <property type="component" value="Unassembled WGS sequence"/>
</dbReference>
<evidence type="ECO:0000313" key="4">
    <source>
        <dbReference type="Proteomes" id="UP000749559"/>
    </source>
</evidence>
<feature type="compositionally biased region" description="Acidic residues" evidence="1">
    <location>
        <begin position="177"/>
        <end position="223"/>
    </location>
</feature>
<keyword evidence="4" id="KW-1185">Reference proteome</keyword>
<evidence type="ECO:0000256" key="1">
    <source>
        <dbReference type="SAM" id="MobiDB-lite"/>
    </source>
</evidence>
<dbReference type="InterPro" id="IPR036824">
    <property type="entry name" value="Nucleoplasmin_core_dom_sf"/>
</dbReference>
<feature type="compositionally biased region" description="Basic and acidic residues" evidence="1">
    <location>
        <begin position="145"/>
        <end position="167"/>
    </location>
</feature>
<reference evidence="3" key="1">
    <citation type="submission" date="2022-03" db="EMBL/GenBank/DDBJ databases">
        <authorList>
            <person name="Martin C."/>
        </authorList>
    </citation>
    <scope>NUCLEOTIDE SEQUENCE</scope>
</reference>
<evidence type="ECO:0000313" key="3">
    <source>
        <dbReference type="EMBL" id="CAH1796483.1"/>
    </source>
</evidence>
<name>A0A8S4PQN1_OWEFU</name>
<dbReference type="Gene3D" id="2.60.120.340">
    <property type="entry name" value="Nucleoplasmin core domain"/>
    <property type="match status" value="1"/>
</dbReference>
<feature type="compositionally biased region" description="Acidic residues" evidence="1">
    <location>
        <begin position="126"/>
        <end position="144"/>
    </location>
</feature>
<accession>A0A8S4PQN1</accession>
<dbReference type="AlphaFoldDB" id="A0A8S4PQN1"/>
<dbReference type="OrthoDB" id="1902587at2759"/>
<dbReference type="InterPro" id="IPR041232">
    <property type="entry name" value="NPL"/>
</dbReference>
<protein>
    <recommendedName>
        <fullName evidence="2">Nucleoplasmin-like domain-containing protein</fullName>
    </recommendedName>
</protein>